<evidence type="ECO:0000313" key="6">
    <source>
        <dbReference type="Proteomes" id="UP000503011"/>
    </source>
</evidence>
<evidence type="ECO:0000313" key="5">
    <source>
        <dbReference type="EMBL" id="BCB90038.1"/>
    </source>
</evidence>
<evidence type="ECO:0000256" key="1">
    <source>
        <dbReference type="ARBA" id="ARBA00009405"/>
    </source>
</evidence>
<evidence type="ECO:0000259" key="4">
    <source>
        <dbReference type="PROSITE" id="PS50991"/>
    </source>
</evidence>
<organism evidence="5 6">
    <name type="scientific">Phytohabitans suffuscus</name>
    <dbReference type="NCBI Taxonomy" id="624315"/>
    <lineage>
        <taxon>Bacteria</taxon>
        <taxon>Bacillati</taxon>
        <taxon>Actinomycetota</taxon>
        <taxon>Actinomycetes</taxon>
        <taxon>Micromonosporales</taxon>
        <taxon>Micromonosporaceae</taxon>
    </lineage>
</organism>
<proteinExistence type="inferred from homology"/>
<dbReference type="Gene3D" id="3.20.20.70">
    <property type="entry name" value="Aldolase class I"/>
    <property type="match status" value="1"/>
</dbReference>
<accession>A0A6F8YVS3</accession>
<name>A0A6F8YVS3_9ACTN</name>
<dbReference type="EMBL" id="AP022871">
    <property type="protein sequence ID" value="BCB90038.1"/>
    <property type="molecule type" value="Genomic_DNA"/>
</dbReference>
<sequence>MRYPNRIVIREVSPRDGLQGEPTAISTDDKVRLVDLLSASGVERVNATSFVSPRAVPQMADAEQVMSRIERRAGVVYDVSVPNQRGAARAVEAGADAIMVFVDASDEGNRRSVRRSTEESLAEAERLIAETRARGVAVAGTVGMAFGSPYEGRIAPERVVRMARRMVAAGAGAIALGDTTGEASPRQVAELISAVLEALPGVDLGLHFHDTRGLGMANVLAAMDAGATRFDASVGGIGGNPFLHNAAGNICTEDLVHMCEEMGIATGLDLDVLVEANRFLESLLGRPLPGKVAHAGRSRVPQILETA</sequence>
<dbReference type="GO" id="GO:0004419">
    <property type="term" value="F:hydroxymethylglutaryl-CoA lyase activity"/>
    <property type="evidence" value="ECO:0007669"/>
    <property type="project" value="TreeGrafter"/>
</dbReference>
<feature type="domain" description="Pyruvate carboxyltransferase" evidence="4">
    <location>
        <begin position="7"/>
        <end position="274"/>
    </location>
</feature>
<keyword evidence="2" id="KW-0479">Metal-binding</keyword>
<dbReference type="PANTHER" id="PTHR42738">
    <property type="entry name" value="HYDROXYMETHYLGLUTARYL-COA LYASE"/>
    <property type="match status" value="1"/>
</dbReference>
<evidence type="ECO:0000256" key="2">
    <source>
        <dbReference type="ARBA" id="ARBA00022723"/>
    </source>
</evidence>
<dbReference type="SUPFAM" id="SSF51569">
    <property type="entry name" value="Aldolase"/>
    <property type="match status" value="1"/>
</dbReference>
<evidence type="ECO:0000256" key="3">
    <source>
        <dbReference type="ARBA" id="ARBA00023239"/>
    </source>
</evidence>
<dbReference type="PROSITE" id="PS50991">
    <property type="entry name" value="PYR_CT"/>
    <property type="match status" value="1"/>
</dbReference>
<dbReference type="Proteomes" id="UP000503011">
    <property type="component" value="Chromosome"/>
</dbReference>
<dbReference type="CDD" id="cd07938">
    <property type="entry name" value="DRE_TIM_HMGL"/>
    <property type="match status" value="1"/>
</dbReference>
<dbReference type="NCBIfam" id="NF004283">
    <property type="entry name" value="PRK05692.1"/>
    <property type="match status" value="1"/>
</dbReference>
<reference evidence="5 6" key="2">
    <citation type="submission" date="2020-03" db="EMBL/GenBank/DDBJ databases">
        <authorList>
            <person name="Ichikawa N."/>
            <person name="Kimura A."/>
            <person name="Kitahashi Y."/>
            <person name="Uohara A."/>
        </authorList>
    </citation>
    <scope>NUCLEOTIDE SEQUENCE [LARGE SCALE GENOMIC DNA]</scope>
    <source>
        <strain evidence="5 6">NBRC 105367</strain>
    </source>
</reference>
<dbReference type="PANTHER" id="PTHR42738:SF7">
    <property type="entry name" value="HYDROXYMETHYLGLUTARYL-COA LYASE"/>
    <property type="match status" value="1"/>
</dbReference>
<dbReference type="Pfam" id="PF00682">
    <property type="entry name" value="HMGL-like"/>
    <property type="match status" value="1"/>
</dbReference>
<dbReference type="FunFam" id="3.20.20.70:FF:000071">
    <property type="entry name" value="Hydroxymethylglutaryl-CoA lyase"/>
    <property type="match status" value="1"/>
</dbReference>
<keyword evidence="3 5" id="KW-0456">Lyase</keyword>
<dbReference type="GO" id="GO:0046872">
    <property type="term" value="F:metal ion binding"/>
    <property type="evidence" value="ECO:0007669"/>
    <property type="project" value="UniProtKB-KW"/>
</dbReference>
<keyword evidence="6" id="KW-1185">Reference proteome</keyword>
<dbReference type="GO" id="GO:0006552">
    <property type="term" value="P:L-leucine catabolic process"/>
    <property type="evidence" value="ECO:0007669"/>
    <property type="project" value="TreeGrafter"/>
</dbReference>
<dbReference type="InterPro" id="IPR043594">
    <property type="entry name" value="HMGL"/>
</dbReference>
<reference evidence="5 6" key="1">
    <citation type="submission" date="2020-03" db="EMBL/GenBank/DDBJ databases">
        <title>Whole genome shotgun sequence of Phytohabitans suffuscus NBRC 105367.</title>
        <authorList>
            <person name="Komaki H."/>
            <person name="Tamura T."/>
        </authorList>
    </citation>
    <scope>NUCLEOTIDE SEQUENCE [LARGE SCALE GENOMIC DNA]</scope>
    <source>
        <strain evidence="5 6">NBRC 105367</strain>
    </source>
</reference>
<dbReference type="InterPro" id="IPR013785">
    <property type="entry name" value="Aldolase_TIM"/>
</dbReference>
<dbReference type="AlphaFoldDB" id="A0A6F8YVS3"/>
<dbReference type="RefSeq" id="WP_173162162.1">
    <property type="nucleotide sequence ID" value="NZ_AP022871.1"/>
</dbReference>
<dbReference type="InterPro" id="IPR000891">
    <property type="entry name" value="PYR_CT"/>
</dbReference>
<protein>
    <submittedName>
        <fullName evidence="5">Hydroxymethylglutaryl-CoA lyase</fullName>
    </submittedName>
</protein>
<dbReference type="GO" id="GO:0046951">
    <property type="term" value="P:ketone body biosynthetic process"/>
    <property type="evidence" value="ECO:0007669"/>
    <property type="project" value="TreeGrafter"/>
</dbReference>
<comment type="similarity">
    <text evidence="1">Belongs to the HMG-CoA lyase family.</text>
</comment>
<gene>
    <name evidence="5" type="ORF">Psuf_073510</name>
</gene>
<dbReference type="KEGG" id="psuu:Psuf_073510"/>